<sequence length="423" mass="47165">MKILIVSWFFPPTNAPGAIRVGALVKHLLSTGHEVRVLAGRDPGCPQTLPVDLPEGVVTEVPLPFATRLRKGLAPLERQYRSGTMRHGDWLRILYKYFQTLFCIPDRYVGWCLRAIPAGREIVGAWKPDMIYASAMPVTSLLVAKGVAKSARIPWVAEMRDLWVDSHYYDMPAPRRWIDERIEESLLGHADALVTVSEPLADALRKRYRKPVATILNGIDLADVPAVESVARRADGPVEIIYTGLVYPKQRDPSLLFEALGSLGEARSDFRVVFYGNLMPEVLQLAERHGVADVVETHPPVSHAEALRRQAEADILLLLLWNNDGEAGVFTSKLFEYLAARRPILCLGREEGVAPDEIRRRGAGAVLKTEDEVRSWLLAMRDKKRAEGGIPPLPEAVGAHIGRAEQFERLEREVLLPLGRPKA</sequence>
<organism evidence="4 5">
    <name type="scientific">Alkalidesulfovibrio alkalitolerans DSM 16529</name>
    <dbReference type="NCBI Taxonomy" id="1121439"/>
    <lineage>
        <taxon>Bacteria</taxon>
        <taxon>Pseudomonadati</taxon>
        <taxon>Thermodesulfobacteriota</taxon>
        <taxon>Desulfovibrionia</taxon>
        <taxon>Desulfovibrionales</taxon>
        <taxon>Desulfovibrionaceae</taxon>
        <taxon>Alkalidesulfovibrio</taxon>
    </lineage>
</organism>
<protein>
    <recommendedName>
        <fullName evidence="3">Glycosyltransferase subfamily 4-like N-terminal domain-containing protein</fullName>
    </recommendedName>
</protein>
<dbReference type="SUPFAM" id="SSF53756">
    <property type="entry name" value="UDP-Glycosyltransferase/glycogen phosphorylase"/>
    <property type="match status" value="1"/>
</dbReference>
<comment type="caution">
    <text evidence="4">The sequence shown here is derived from an EMBL/GenBank/DDBJ whole genome shotgun (WGS) entry which is preliminary data.</text>
</comment>
<proteinExistence type="predicted"/>
<dbReference type="PANTHER" id="PTHR12526">
    <property type="entry name" value="GLYCOSYLTRANSFERASE"/>
    <property type="match status" value="1"/>
</dbReference>
<gene>
    <name evidence="4" type="ORF">dsat_1794</name>
</gene>
<accession>S7THI3</accession>
<dbReference type="STRING" id="1121439.dsat_1794"/>
<reference evidence="4 5" key="1">
    <citation type="journal article" date="2013" name="Genome Announc.">
        <title>Draft genome sequences for three mercury-methylating, sulfate-reducing bacteria.</title>
        <authorList>
            <person name="Brown S.D."/>
            <person name="Hurt R.A.Jr."/>
            <person name="Gilmour C.C."/>
            <person name="Elias D.A."/>
        </authorList>
    </citation>
    <scope>NUCLEOTIDE SEQUENCE [LARGE SCALE GENOMIC DNA]</scope>
    <source>
        <strain evidence="4 5">DSM 16529</strain>
    </source>
</reference>
<dbReference type="PATRIC" id="fig|1121439.3.peg.178"/>
<name>S7THI3_9BACT</name>
<evidence type="ECO:0000256" key="2">
    <source>
        <dbReference type="ARBA" id="ARBA00022679"/>
    </source>
</evidence>
<evidence type="ECO:0000313" key="4">
    <source>
        <dbReference type="EMBL" id="EPR36266.1"/>
    </source>
</evidence>
<dbReference type="PANTHER" id="PTHR12526:SF510">
    <property type="entry name" value="D-INOSITOL 3-PHOSPHATE GLYCOSYLTRANSFERASE"/>
    <property type="match status" value="1"/>
</dbReference>
<evidence type="ECO:0000256" key="1">
    <source>
        <dbReference type="ARBA" id="ARBA00022676"/>
    </source>
</evidence>
<evidence type="ECO:0000259" key="3">
    <source>
        <dbReference type="Pfam" id="PF13579"/>
    </source>
</evidence>
<dbReference type="AlphaFoldDB" id="S7THI3"/>
<feature type="domain" description="Glycosyltransferase subfamily 4-like N-terminal" evidence="3">
    <location>
        <begin position="19"/>
        <end position="215"/>
    </location>
</feature>
<dbReference type="Proteomes" id="UP000014975">
    <property type="component" value="Unassembled WGS sequence"/>
</dbReference>
<dbReference type="Gene3D" id="3.40.50.2000">
    <property type="entry name" value="Glycogen Phosphorylase B"/>
    <property type="match status" value="2"/>
</dbReference>
<dbReference type="eggNOG" id="COG0438">
    <property type="taxonomic scope" value="Bacteria"/>
</dbReference>
<dbReference type="Pfam" id="PF13579">
    <property type="entry name" value="Glyco_trans_4_4"/>
    <property type="match status" value="1"/>
</dbReference>
<dbReference type="OrthoDB" id="9787293at2"/>
<keyword evidence="2" id="KW-0808">Transferase</keyword>
<keyword evidence="5" id="KW-1185">Reference proteome</keyword>
<dbReference type="GO" id="GO:0016757">
    <property type="term" value="F:glycosyltransferase activity"/>
    <property type="evidence" value="ECO:0007669"/>
    <property type="project" value="UniProtKB-KW"/>
</dbReference>
<keyword evidence="1" id="KW-0328">Glycosyltransferase</keyword>
<dbReference type="InterPro" id="IPR028098">
    <property type="entry name" value="Glyco_trans_4-like_N"/>
</dbReference>
<dbReference type="RefSeq" id="WP_020885680.1">
    <property type="nucleotide sequence ID" value="NZ_ATHI01000001.1"/>
</dbReference>
<evidence type="ECO:0000313" key="5">
    <source>
        <dbReference type="Proteomes" id="UP000014975"/>
    </source>
</evidence>
<dbReference type="EMBL" id="ATHI01000001">
    <property type="protein sequence ID" value="EPR36266.1"/>
    <property type="molecule type" value="Genomic_DNA"/>
</dbReference>